<proteinExistence type="predicted"/>
<gene>
    <name evidence="1" type="ORF">NCTC13193_02597</name>
</gene>
<evidence type="ECO:0000313" key="1">
    <source>
        <dbReference type="EMBL" id="VEI69248.1"/>
    </source>
</evidence>
<sequence>MMPKYKDIRNFYSAENNKEMQELYENVISEFEQLEPNALAELLSNRSFSSFKRVESLSTLCRYKNIQSDYKDLISDIKFLLQWRNALAHQNPVIKDSVKFFHIENEMRPFDKDESKSILHHLRNLNDNLKSFASKIEGF</sequence>
<organism evidence="1 2">
    <name type="scientific">Serratia fonticola</name>
    <dbReference type="NCBI Taxonomy" id="47917"/>
    <lineage>
        <taxon>Bacteria</taxon>
        <taxon>Pseudomonadati</taxon>
        <taxon>Pseudomonadota</taxon>
        <taxon>Gammaproteobacteria</taxon>
        <taxon>Enterobacterales</taxon>
        <taxon>Yersiniaceae</taxon>
        <taxon>Serratia</taxon>
    </lineage>
</organism>
<name>A0A3S4Y4N4_SERFO</name>
<reference evidence="1 2" key="1">
    <citation type="submission" date="2018-12" db="EMBL/GenBank/DDBJ databases">
        <authorList>
            <consortium name="Pathogen Informatics"/>
        </authorList>
    </citation>
    <scope>NUCLEOTIDE SEQUENCE [LARGE SCALE GENOMIC DNA]</scope>
    <source>
        <strain evidence="1 2">NCTC13193</strain>
    </source>
</reference>
<evidence type="ECO:0000313" key="2">
    <source>
        <dbReference type="Proteomes" id="UP000270487"/>
    </source>
</evidence>
<dbReference type="AlphaFoldDB" id="A0A3S4Y4N4"/>
<accession>A0A3S4Y4N4</accession>
<dbReference type="Proteomes" id="UP000270487">
    <property type="component" value="Chromosome"/>
</dbReference>
<protein>
    <submittedName>
        <fullName evidence="1">Uncharacterized protein</fullName>
    </submittedName>
</protein>
<dbReference type="EMBL" id="LR134492">
    <property type="protein sequence ID" value="VEI69248.1"/>
    <property type="molecule type" value="Genomic_DNA"/>
</dbReference>